<protein>
    <recommendedName>
        <fullName evidence="2">Phorbol-ester/DAG-type domain-containing protein</fullName>
    </recommendedName>
</protein>
<evidence type="ECO:0000256" key="1">
    <source>
        <dbReference type="SAM" id="MobiDB-lite"/>
    </source>
</evidence>
<evidence type="ECO:0000313" key="4">
    <source>
        <dbReference type="Proteomes" id="UP001055439"/>
    </source>
</evidence>
<evidence type="ECO:0000313" key="3">
    <source>
        <dbReference type="EMBL" id="URE07002.1"/>
    </source>
</evidence>
<dbReference type="Proteomes" id="UP001055439">
    <property type="component" value="Chromosome 5"/>
</dbReference>
<reference evidence="3" key="1">
    <citation type="submission" date="2022-05" db="EMBL/GenBank/DDBJ databases">
        <title>The Musa troglodytarum L. genome provides insights into the mechanism of non-climacteric behaviour and enrichment of carotenoids.</title>
        <authorList>
            <person name="Wang J."/>
        </authorList>
    </citation>
    <scope>NUCLEOTIDE SEQUENCE</scope>
    <source>
        <tissue evidence="3">Leaf</tissue>
    </source>
</reference>
<accession>A0A9E7G6X8</accession>
<organism evidence="3 4">
    <name type="scientific">Musa troglodytarum</name>
    <name type="common">fe'i banana</name>
    <dbReference type="NCBI Taxonomy" id="320322"/>
    <lineage>
        <taxon>Eukaryota</taxon>
        <taxon>Viridiplantae</taxon>
        <taxon>Streptophyta</taxon>
        <taxon>Embryophyta</taxon>
        <taxon>Tracheophyta</taxon>
        <taxon>Spermatophyta</taxon>
        <taxon>Magnoliopsida</taxon>
        <taxon>Liliopsida</taxon>
        <taxon>Zingiberales</taxon>
        <taxon>Musaceae</taxon>
        <taxon>Musa</taxon>
    </lineage>
</organism>
<dbReference type="PANTHER" id="PTHR34451">
    <property type="entry name" value="PHD FINGER FAMILY PROTEIN"/>
    <property type="match status" value="1"/>
</dbReference>
<dbReference type="PROSITE" id="PS50081">
    <property type="entry name" value="ZF_DAG_PE_2"/>
    <property type="match status" value="1"/>
</dbReference>
<dbReference type="PANTHER" id="PTHR34451:SF7">
    <property type="entry name" value="PHD FINGER FAMILY PROTEIN"/>
    <property type="match status" value="1"/>
</dbReference>
<feature type="domain" description="Phorbol-ester/DAG-type" evidence="2">
    <location>
        <begin position="29"/>
        <end position="95"/>
    </location>
</feature>
<dbReference type="OrthoDB" id="673648at2759"/>
<proteinExistence type="predicted"/>
<gene>
    <name evidence="3" type="ORF">MUK42_19669</name>
</gene>
<evidence type="ECO:0000259" key="2">
    <source>
        <dbReference type="PROSITE" id="PS50081"/>
    </source>
</evidence>
<keyword evidence="4" id="KW-1185">Reference proteome</keyword>
<name>A0A9E7G6X8_9LILI</name>
<dbReference type="InterPro" id="IPR002219">
    <property type="entry name" value="PKC_DAG/PE"/>
</dbReference>
<dbReference type="AlphaFoldDB" id="A0A9E7G6X8"/>
<feature type="region of interest" description="Disordered" evidence="1">
    <location>
        <begin position="179"/>
        <end position="200"/>
    </location>
</feature>
<sequence length="318" mass="34441">MTTPSGAKRDLRPAGCGGDGCSARDPWPLHHVRHRTVFCRLCTSCVLRYHPGSFCVSCFDLLLDGGGASPVVRCSRCSSIAHSACVLEAAPSFVCPSCSDAGGSSSYFSLGEEKSIDLKSAKVLLAAAKLAAASMGRVAACTRADAERKTKEAVVARKRAREALEKVLLLSQSEKEKKNRVADQIAAPSPQPQVVDSKKKMPKLSSTVAAMVGQKRVQNRERDRWMRFQEPIGMGQTLVQGTDKNKWRGMKEESSKVLKVGMLRRKKLLLLADCGPVVSDRLKVNILTIKCSMLQRISHVLYSCFSDGTNCAAVNASP</sequence>
<dbReference type="EMBL" id="CP097507">
    <property type="protein sequence ID" value="URE07002.1"/>
    <property type="molecule type" value="Genomic_DNA"/>
</dbReference>